<feature type="transmembrane region" description="Helical" evidence="8">
    <location>
        <begin position="291"/>
        <end position="311"/>
    </location>
</feature>
<dbReference type="GO" id="GO:0005886">
    <property type="term" value="C:plasma membrane"/>
    <property type="evidence" value="ECO:0007669"/>
    <property type="project" value="UniProtKB-SubCell"/>
</dbReference>
<evidence type="ECO:0000256" key="4">
    <source>
        <dbReference type="ARBA" id="ARBA00022475"/>
    </source>
</evidence>
<gene>
    <name evidence="9" type="ORF">SAMN06265827_112111</name>
</gene>
<dbReference type="PANTHER" id="PTHR36838">
    <property type="entry name" value="AUXIN EFFLUX CARRIER FAMILY PROTEIN"/>
    <property type="match status" value="1"/>
</dbReference>
<keyword evidence="10" id="KW-1185">Reference proteome</keyword>
<feature type="transmembrane region" description="Helical" evidence="8">
    <location>
        <begin position="106"/>
        <end position="126"/>
    </location>
</feature>
<accession>A0A285GZP9</accession>
<feature type="transmembrane region" description="Helical" evidence="8">
    <location>
        <begin position="254"/>
        <end position="279"/>
    </location>
</feature>
<organism evidence="9 10">
    <name type="scientific">Orenia metallireducens</name>
    <dbReference type="NCBI Taxonomy" id="1413210"/>
    <lineage>
        <taxon>Bacteria</taxon>
        <taxon>Bacillati</taxon>
        <taxon>Bacillota</taxon>
        <taxon>Clostridia</taxon>
        <taxon>Halanaerobiales</taxon>
        <taxon>Halobacteroidaceae</taxon>
        <taxon>Orenia</taxon>
    </lineage>
</organism>
<comment type="subcellular location">
    <subcellularLocation>
        <location evidence="1">Cell membrane</location>
        <topology evidence="1">Multi-pass membrane protein</topology>
    </subcellularLocation>
</comment>
<evidence type="ECO:0000256" key="5">
    <source>
        <dbReference type="ARBA" id="ARBA00022692"/>
    </source>
</evidence>
<evidence type="ECO:0000256" key="2">
    <source>
        <dbReference type="ARBA" id="ARBA00010145"/>
    </source>
</evidence>
<proteinExistence type="inferred from homology"/>
<evidence type="ECO:0000256" key="8">
    <source>
        <dbReference type="SAM" id="Phobius"/>
    </source>
</evidence>
<dbReference type="Gene3D" id="1.20.1530.20">
    <property type="match status" value="1"/>
</dbReference>
<dbReference type="GO" id="GO:0055085">
    <property type="term" value="P:transmembrane transport"/>
    <property type="evidence" value="ECO:0007669"/>
    <property type="project" value="InterPro"/>
</dbReference>
<evidence type="ECO:0000313" key="9">
    <source>
        <dbReference type="EMBL" id="SNY29110.1"/>
    </source>
</evidence>
<feature type="transmembrane region" description="Helical" evidence="8">
    <location>
        <begin position="38"/>
        <end position="57"/>
    </location>
</feature>
<feature type="transmembrane region" description="Helical" evidence="8">
    <location>
        <begin position="6"/>
        <end position="26"/>
    </location>
</feature>
<dbReference type="Proteomes" id="UP000219573">
    <property type="component" value="Unassembled WGS sequence"/>
</dbReference>
<dbReference type="AlphaFoldDB" id="A0A285GZP9"/>
<evidence type="ECO:0000256" key="6">
    <source>
        <dbReference type="ARBA" id="ARBA00022989"/>
    </source>
</evidence>
<reference evidence="10" key="1">
    <citation type="submission" date="2017-09" db="EMBL/GenBank/DDBJ databases">
        <authorList>
            <person name="Varghese N."/>
            <person name="Submissions S."/>
        </authorList>
    </citation>
    <scope>NUCLEOTIDE SEQUENCE [LARGE SCALE GENOMIC DNA]</scope>
    <source>
        <strain evidence="10">MSL47</strain>
    </source>
</reference>
<evidence type="ECO:0000313" key="10">
    <source>
        <dbReference type="Proteomes" id="UP000219573"/>
    </source>
</evidence>
<evidence type="ECO:0000256" key="7">
    <source>
        <dbReference type="ARBA" id="ARBA00023136"/>
    </source>
</evidence>
<keyword evidence="7 8" id="KW-0472">Membrane</keyword>
<dbReference type="PANTHER" id="PTHR36838:SF1">
    <property type="entry name" value="SLR1864 PROTEIN"/>
    <property type="match status" value="1"/>
</dbReference>
<evidence type="ECO:0000256" key="3">
    <source>
        <dbReference type="ARBA" id="ARBA00022448"/>
    </source>
</evidence>
<name>A0A285GZP9_9FIRM</name>
<dbReference type="Pfam" id="PF03547">
    <property type="entry name" value="Mem_trans"/>
    <property type="match status" value="1"/>
</dbReference>
<keyword evidence="5 8" id="KW-0812">Transmembrane</keyword>
<feature type="transmembrane region" description="Helical" evidence="8">
    <location>
        <begin position="167"/>
        <end position="186"/>
    </location>
</feature>
<sequence>MITIDFLTVFNQILILFLLLLVGFTIKKLKVVNDHFSNSLSSFIIYVSLPALIINSMDSDFNQEQLSKVLNIFLTGLGVYLLMILISYLVVYFIPATTEEKGVYQFSLIFANVSFVGYPVVNLLFGKEGIFLVTISNLWYKVFVWTLGIIIIGSNAKRNKKLSWDKLLNPGMFSVIIGLILFILPIKLPYSITTTLAMLGSTSTPLSMIVVGCILSEVKVSNIFSNWRLWTITLVRLVITPLIVLSVLKVVPNINLIVFNISVILAGMPAAANTAIFAQKFGGDAVLGSEAIFLTTLASLVTIPLLVYTLGNL</sequence>
<evidence type="ECO:0008006" key="11">
    <source>
        <dbReference type="Google" id="ProtNLM"/>
    </source>
</evidence>
<dbReference type="InterPro" id="IPR004776">
    <property type="entry name" value="Mem_transp_PIN-like"/>
</dbReference>
<evidence type="ECO:0000256" key="1">
    <source>
        <dbReference type="ARBA" id="ARBA00004651"/>
    </source>
</evidence>
<dbReference type="RefSeq" id="WP_172431889.1">
    <property type="nucleotide sequence ID" value="NZ_OBDZ01000012.1"/>
</dbReference>
<keyword evidence="6 8" id="KW-1133">Transmembrane helix</keyword>
<feature type="transmembrane region" description="Helical" evidence="8">
    <location>
        <begin position="138"/>
        <end position="155"/>
    </location>
</feature>
<comment type="similarity">
    <text evidence="2">Belongs to the auxin efflux carrier (TC 2.A.69) family.</text>
</comment>
<keyword evidence="4" id="KW-1003">Cell membrane</keyword>
<protein>
    <recommendedName>
        <fullName evidence="11">Transporter</fullName>
    </recommendedName>
</protein>
<feature type="transmembrane region" description="Helical" evidence="8">
    <location>
        <begin position="227"/>
        <end position="248"/>
    </location>
</feature>
<keyword evidence="3" id="KW-0813">Transport</keyword>
<feature type="transmembrane region" description="Helical" evidence="8">
    <location>
        <begin position="69"/>
        <end position="94"/>
    </location>
</feature>
<dbReference type="InterPro" id="IPR038770">
    <property type="entry name" value="Na+/solute_symporter_sf"/>
</dbReference>
<dbReference type="EMBL" id="OBDZ01000012">
    <property type="protein sequence ID" value="SNY29110.1"/>
    <property type="molecule type" value="Genomic_DNA"/>
</dbReference>